<comment type="similarity">
    <text evidence="1">Belongs to the UDP-glycosyltransferase family.</text>
</comment>
<dbReference type="GO" id="GO:0080043">
    <property type="term" value="F:quercetin 3-O-glucosyltransferase activity"/>
    <property type="evidence" value="ECO:0007669"/>
    <property type="project" value="TreeGrafter"/>
</dbReference>
<protein>
    <submittedName>
        <fullName evidence="2">Uncharacterized protein</fullName>
    </submittedName>
</protein>
<dbReference type="Proteomes" id="UP000027138">
    <property type="component" value="Unassembled WGS sequence"/>
</dbReference>
<dbReference type="PANTHER" id="PTHR11926:SF774">
    <property type="entry name" value="UDP-GLYCOSYLTRANSFERASE 85A1-RELATED"/>
    <property type="match status" value="1"/>
</dbReference>
<name>A0A067KXN6_JATCU</name>
<dbReference type="OrthoDB" id="5835829at2759"/>
<organism evidence="2 3">
    <name type="scientific">Jatropha curcas</name>
    <name type="common">Barbados nut</name>
    <dbReference type="NCBI Taxonomy" id="180498"/>
    <lineage>
        <taxon>Eukaryota</taxon>
        <taxon>Viridiplantae</taxon>
        <taxon>Streptophyta</taxon>
        <taxon>Embryophyta</taxon>
        <taxon>Tracheophyta</taxon>
        <taxon>Spermatophyta</taxon>
        <taxon>Magnoliopsida</taxon>
        <taxon>eudicotyledons</taxon>
        <taxon>Gunneridae</taxon>
        <taxon>Pentapetalae</taxon>
        <taxon>rosids</taxon>
        <taxon>fabids</taxon>
        <taxon>Malpighiales</taxon>
        <taxon>Euphorbiaceae</taxon>
        <taxon>Crotonoideae</taxon>
        <taxon>Jatropheae</taxon>
        <taxon>Jatropha</taxon>
    </lineage>
</organism>
<dbReference type="STRING" id="180498.A0A067KXN6"/>
<dbReference type="PANTHER" id="PTHR11926">
    <property type="entry name" value="GLUCOSYL/GLUCURONOSYL TRANSFERASES"/>
    <property type="match status" value="1"/>
</dbReference>
<keyword evidence="3" id="KW-1185">Reference proteome</keyword>
<reference evidence="2 3" key="1">
    <citation type="journal article" date="2014" name="PLoS ONE">
        <title>Global Analysis of Gene Expression Profiles in Physic Nut (Jatropha curcas L.) Seedlings Exposed to Salt Stress.</title>
        <authorList>
            <person name="Zhang L."/>
            <person name="Zhang C."/>
            <person name="Wu P."/>
            <person name="Chen Y."/>
            <person name="Li M."/>
            <person name="Jiang H."/>
            <person name="Wu G."/>
        </authorList>
    </citation>
    <scope>NUCLEOTIDE SEQUENCE [LARGE SCALE GENOMIC DNA]</scope>
    <source>
        <strain evidence="3">cv. GZQX0401</strain>
        <tissue evidence="2">Young leaves</tissue>
    </source>
</reference>
<evidence type="ECO:0000313" key="2">
    <source>
        <dbReference type="EMBL" id="KDP40912.1"/>
    </source>
</evidence>
<evidence type="ECO:0000313" key="3">
    <source>
        <dbReference type="Proteomes" id="UP000027138"/>
    </source>
</evidence>
<gene>
    <name evidence="2" type="ORF">JCGZ_24911</name>
</gene>
<accession>A0A067KXN6</accession>
<dbReference type="EMBL" id="KK914327">
    <property type="protein sequence ID" value="KDP40912.1"/>
    <property type="molecule type" value="Genomic_DNA"/>
</dbReference>
<evidence type="ECO:0000256" key="1">
    <source>
        <dbReference type="ARBA" id="ARBA00009995"/>
    </source>
</evidence>
<sequence length="129" mass="13859">MEIPGITDKSHVVCIPYTAQDHINPMLKLAKLLHTKDGLPLATDVGSSLDPESICKSTSTKCLASFLELLAKLNASSNVPPVTCIVSDGIMTFTLDAAQEIGVPGVLFWNTVLVVSQAMHILRILFKKA</sequence>
<dbReference type="GO" id="GO:0080044">
    <property type="term" value="F:quercetin 7-O-glucosyltransferase activity"/>
    <property type="evidence" value="ECO:0007669"/>
    <property type="project" value="TreeGrafter"/>
</dbReference>
<dbReference type="AlphaFoldDB" id="A0A067KXN6"/>
<dbReference type="SUPFAM" id="SSF53756">
    <property type="entry name" value="UDP-Glycosyltransferase/glycogen phosphorylase"/>
    <property type="match status" value="1"/>
</dbReference>
<proteinExistence type="inferred from homology"/>
<dbReference type="Gene3D" id="3.40.50.2000">
    <property type="entry name" value="Glycogen Phosphorylase B"/>
    <property type="match status" value="2"/>
</dbReference>